<evidence type="ECO:0000313" key="1">
    <source>
        <dbReference type="EMBL" id="KAJ3529096.1"/>
    </source>
</evidence>
<proteinExistence type="predicted"/>
<gene>
    <name evidence="1" type="ORF">NM688_g7901</name>
</gene>
<accession>A0ACC1RZS8</accession>
<evidence type="ECO:0000313" key="2">
    <source>
        <dbReference type="Proteomes" id="UP001148662"/>
    </source>
</evidence>
<organism evidence="1 2">
    <name type="scientific">Phlebia brevispora</name>
    <dbReference type="NCBI Taxonomy" id="194682"/>
    <lineage>
        <taxon>Eukaryota</taxon>
        <taxon>Fungi</taxon>
        <taxon>Dikarya</taxon>
        <taxon>Basidiomycota</taxon>
        <taxon>Agaricomycotina</taxon>
        <taxon>Agaricomycetes</taxon>
        <taxon>Polyporales</taxon>
        <taxon>Meruliaceae</taxon>
        <taxon>Phlebia</taxon>
    </lineage>
</organism>
<sequence>MGSSMPSAPLACPPTSRSTTPSATPSNIPPSPESELSPEGRKLIQDSRDIIETARLIVKEKNADELFQNFVWHTRDTNFDQAKKDPNEVIPVDKEKAKSDGQQAVAHLRTLLSLILTNAEVRKLLSDFSVIGRDLFARGAMKVAEKARPDEERLRTVDDAAPNDQFHTAGGRTVGNDETPVLEARVPGTDATVRQHPREELGTSAEIQQEDGTVRRGDDVVDEATQRKEELKQRGQEELQNQKEDTANAVGGTDMPSDQEEAQAKKNGFMDKIRSTRAKHKDRANEQKDRAKDHVDRAKKFLSEEYFPEERRDQFIYRGKKVIVECQKHKDYQESIRWLLDFLEEYASHGRTAANQTQDSQQALTSDESLKQATRELRTLLERFANGMSMGVIGDAMHDLYDDAQKDEELRDWFKRVLLEPGFVLEQQCNDQANELRESGRQFYDDKYKGHFDNLINKTGDWFRAMGDDPLNKRFGEDWARLTHDLLFDSEGSLKWKPELWMDIRKVILPSIIERVGYIPIPRIEYTDDALDVVIENLALSGRNLFPNVISMEAHNYIKFSPYNAIRDEHHHEFTLTFEDRYP</sequence>
<comment type="caution">
    <text evidence="1">The sequence shown here is derived from an EMBL/GenBank/DDBJ whole genome shotgun (WGS) entry which is preliminary data.</text>
</comment>
<protein>
    <submittedName>
        <fullName evidence="1">Uncharacterized protein</fullName>
    </submittedName>
</protein>
<keyword evidence="2" id="KW-1185">Reference proteome</keyword>
<name>A0ACC1RZS8_9APHY</name>
<dbReference type="EMBL" id="JANHOG010001969">
    <property type="protein sequence ID" value="KAJ3529096.1"/>
    <property type="molecule type" value="Genomic_DNA"/>
</dbReference>
<dbReference type="Proteomes" id="UP001148662">
    <property type="component" value="Unassembled WGS sequence"/>
</dbReference>
<reference evidence="1" key="1">
    <citation type="submission" date="2022-07" db="EMBL/GenBank/DDBJ databases">
        <title>Genome Sequence of Phlebia brevispora.</title>
        <authorList>
            <person name="Buettner E."/>
        </authorList>
    </citation>
    <scope>NUCLEOTIDE SEQUENCE</scope>
    <source>
        <strain evidence="1">MPL23</strain>
    </source>
</reference>